<feature type="compositionally biased region" description="Polar residues" evidence="1">
    <location>
        <begin position="228"/>
        <end position="238"/>
    </location>
</feature>
<evidence type="ECO:0000313" key="2">
    <source>
        <dbReference type="EMBL" id="MFD0900236.1"/>
    </source>
</evidence>
<feature type="compositionally biased region" description="Low complexity" evidence="1">
    <location>
        <begin position="202"/>
        <end position="227"/>
    </location>
</feature>
<evidence type="ECO:0008006" key="4">
    <source>
        <dbReference type="Google" id="ProtNLM"/>
    </source>
</evidence>
<feature type="region of interest" description="Disordered" evidence="1">
    <location>
        <begin position="202"/>
        <end position="250"/>
    </location>
</feature>
<keyword evidence="3" id="KW-1185">Reference proteome</keyword>
<protein>
    <recommendedName>
        <fullName evidence="4">Fibronectin type-III domain-containing protein</fullName>
    </recommendedName>
</protein>
<name>A0ABW3EIX8_9ACTN</name>
<sequence>MSIPVIAAPPASAETTILSPKDGAVITSGSQLTAKANADFYAAKVELRISGPGVGDKLLDEQRFASGELTGTFPITHNGAYKLYVDHELWNEVAASNFTVKVPPATPSGVSAAVSGEKLVVKWGMGKEADLEGYTLSGSGVKPAAGSVGTFCSGGACSASLPLTQDSGTFSVEVRAKRSDGAGGSVYSDAANASDVVAAANAPSGGGSTSLPAGGSSAPSASTALTPFNEQSPITLPSVQPDGATPGLVYPAPEIAGDAPVAQNVAATDRLQWGKSIGIALVLLVVAAHLGTWTRSLRVAGAATSSRGRAARIARGGTGRKRVTRMREHIARAEAVAKTGHVKPKTPKPDSAEPAGAKAAPAKAATRPGSAKAPAAKGATATMPARGGARRAPSRKGGDAAGRRRPAGVDVKVARSRRK</sequence>
<evidence type="ECO:0000256" key="1">
    <source>
        <dbReference type="SAM" id="MobiDB-lite"/>
    </source>
</evidence>
<feature type="region of interest" description="Disordered" evidence="1">
    <location>
        <begin position="303"/>
        <end position="323"/>
    </location>
</feature>
<organism evidence="2 3">
    <name type="scientific">Actinomadura sediminis</name>
    <dbReference type="NCBI Taxonomy" id="1038904"/>
    <lineage>
        <taxon>Bacteria</taxon>
        <taxon>Bacillati</taxon>
        <taxon>Actinomycetota</taxon>
        <taxon>Actinomycetes</taxon>
        <taxon>Streptosporangiales</taxon>
        <taxon>Thermomonosporaceae</taxon>
        <taxon>Actinomadura</taxon>
    </lineage>
</organism>
<dbReference type="EMBL" id="JBHTJA010000009">
    <property type="protein sequence ID" value="MFD0900236.1"/>
    <property type="molecule type" value="Genomic_DNA"/>
</dbReference>
<evidence type="ECO:0000313" key="3">
    <source>
        <dbReference type="Proteomes" id="UP001596972"/>
    </source>
</evidence>
<comment type="caution">
    <text evidence="2">The sequence shown here is derived from an EMBL/GenBank/DDBJ whole genome shotgun (WGS) entry which is preliminary data.</text>
</comment>
<proteinExistence type="predicted"/>
<dbReference type="RefSeq" id="WP_378297185.1">
    <property type="nucleotide sequence ID" value="NZ_JBHTJA010000009.1"/>
</dbReference>
<gene>
    <name evidence="2" type="ORF">ACFQ11_07530</name>
</gene>
<feature type="compositionally biased region" description="Low complexity" evidence="1">
    <location>
        <begin position="303"/>
        <end position="315"/>
    </location>
</feature>
<accession>A0ABW3EIX8</accession>
<feature type="region of interest" description="Disordered" evidence="1">
    <location>
        <begin position="336"/>
        <end position="419"/>
    </location>
</feature>
<dbReference type="Proteomes" id="UP001596972">
    <property type="component" value="Unassembled WGS sequence"/>
</dbReference>
<feature type="compositionally biased region" description="Low complexity" evidence="1">
    <location>
        <begin position="352"/>
        <end position="387"/>
    </location>
</feature>
<reference evidence="3" key="1">
    <citation type="journal article" date="2019" name="Int. J. Syst. Evol. Microbiol.">
        <title>The Global Catalogue of Microorganisms (GCM) 10K type strain sequencing project: providing services to taxonomists for standard genome sequencing and annotation.</title>
        <authorList>
            <consortium name="The Broad Institute Genomics Platform"/>
            <consortium name="The Broad Institute Genome Sequencing Center for Infectious Disease"/>
            <person name="Wu L."/>
            <person name="Ma J."/>
        </authorList>
    </citation>
    <scope>NUCLEOTIDE SEQUENCE [LARGE SCALE GENOMIC DNA]</scope>
    <source>
        <strain evidence="3">JCM 31202</strain>
    </source>
</reference>